<feature type="compositionally biased region" description="Basic and acidic residues" evidence="6">
    <location>
        <begin position="1327"/>
        <end position="1344"/>
    </location>
</feature>
<feature type="compositionally biased region" description="Basic and acidic residues" evidence="6">
    <location>
        <begin position="370"/>
        <end position="393"/>
    </location>
</feature>
<keyword evidence="5" id="KW-0175">Coiled coil</keyword>
<dbReference type="PANTHER" id="PTHR12752">
    <property type="entry name" value="PHOSPHOINOSITOL 3-PHOSPHATE-BINDING PROTEIN"/>
    <property type="match status" value="1"/>
</dbReference>
<dbReference type="InterPro" id="IPR011993">
    <property type="entry name" value="PH-like_dom_sf"/>
</dbReference>
<dbReference type="Proteomes" id="UP000265140">
    <property type="component" value="Chromosome 23"/>
</dbReference>
<name>A0A3P8YSA9_ESOLU</name>
<accession>A0A3P8YSA9</accession>
<dbReference type="OMA" id="HMPRTTA"/>
<feature type="region of interest" description="Disordered" evidence="6">
    <location>
        <begin position="344"/>
        <end position="393"/>
    </location>
</feature>
<feature type="compositionally biased region" description="Basic and acidic residues" evidence="6">
    <location>
        <begin position="1612"/>
        <end position="1625"/>
    </location>
</feature>
<keyword evidence="10" id="KW-1185">Reference proteome</keyword>
<feature type="compositionally biased region" description="Basic residues" evidence="6">
    <location>
        <begin position="1345"/>
        <end position="1359"/>
    </location>
</feature>
<feature type="domain" description="WW" evidence="8">
    <location>
        <begin position="56"/>
        <end position="89"/>
    </location>
</feature>
<feature type="domain" description="PH" evidence="7">
    <location>
        <begin position="215"/>
        <end position="314"/>
    </location>
</feature>
<evidence type="ECO:0008006" key="11">
    <source>
        <dbReference type="Google" id="ProtNLM"/>
    </source>
</evidence>
<dbReference type="InterPro" id="IPR036020">
    <property type="entry name" value="WW_dom_sf"/>
</dbReference>
<feature type="domain" description="WW" evidence="8">
    <location>
        <begin position="11"/>
        <end position="44"/>
    </location>
</feature>
<dbReference type="PROSITE" id="PS01159">
    <property type="entry name" value="WW_DOMAIN_1"/>
    <property type="match status" value="1"/>
</dbReference>
<reference evidence="9" key="4">
    <citation type="submission" date="2025-09" db="UniProtKB">
        <authorList>
            <consortium name="Ensembl"/>
        </authorList>
    </citation>
    <scope>IDENTIFICATION</scope>
</reference>
<dbReference type="SMART" id="SM00456">
    <property type="entry name" value="WW"/>
    <property type="match status" value="2"/>
</dbReference>
<dbReference type="PANTHER" id="PTHR12752:SF3">
    <property type="entry name" value="PLECKSTRIN HOMOLOGY DOMAIN-CONTAINING FAMILY A MEMBER 5"/>
    <property type="match status" value="1"/>
</dbReference>
<feature type="coiled-coil region" evidence="5">
    <location>
        <begin position="1508"/>
        <end position="1538"/>
    </location>
</feature>
<dbReference type="FunFam" id="2.30.29.30:FF:000083">
    <property type="entry name" value="Pleckstrin homology domain-containing family A member 5"/>
    <property type="match status" value="1"/>
</dbReference>
<dbReference type="GO" id="GO:0032266">
    <property type="term" value="F:phosphatidylinositol-3-phosphate binding"/>
    <property type="evidence" value="ECO:0007669"/>
    <property type="project" value="TreeGrafter"/>
</dbReference>
<dbReference type="CDD" id="cd13248">
    <property type="entry name" value="PH_PEPP1_2_3"/>
    <property type="match status" value="1"/>
</dbReference>
<evidence type="ECO:0000256" key="1">
    <source>
        <dbReference type="ARBA" id="ARBA00004496"/>
    </source>
</evidence>
<feature type="compositionally biased region" description="Pro residues" evidence="6">
    <location>
        <begin position="1701"/>
        <end position="1718"/>
    </location>
</feature>
<dbReference type="FunFam" id="2.20.70.10:FF:000027">
    <property type="entry name" value="pleckstrin homology domain-containing family A member 5 isoform X1"/>
    <property type="match status" value="1"/>
</dbReference>
<protein>
    <recommendedName>
        <fullName evidence="11">Pleckstrin homology domain-containing family A member 5-like</fullName>
    </recommendedName>
</protein>
<dbReference type="SMART" id="SM00233">
    <property type="entry name" value="PH"/>
    <property type="match status" value="1"/>
</dbReference>
<proteinExistence type="predicted"/>
<dbReference type="Pfam" id="PF25541">
    <property type="entry name" value="TBCA_PH"/>
    <property type="match status" value="1"/>
</dbReference>
<dbReference type="GO" id="GO:0010314">
    <property type="term" value="F:phosphatidylinositol-5-phosphate binding"/>
    <property type="evidence" value="ECO:0007669"/>
    <property type="project" value="TreeGrafter"/>
</dbReference>
<feature type="region of interest" description="Disordered" evidence="6">
    <location>
        <begin position="624"/>
        <end position="690"/>
    </location>
</feature>
<feature type="region of interest" description="Disordered" evidence="6">
    <location>
        <begin position="1612"/>
        <end position="1668"/>
    </location>
</feature>
<evidence type="ECO:0000259" key="7">
    <source>
        <dbReference type="PROSITE" id="PS50003"/>
    </source>
</evidence>
<reference evidence="10" key="1">
    <citation type="journal article" date="2014" name="PLoS ONE">
        <title>The genome and linkage map of the northern pike (Esox lucius): conserved synteny revealed between the salmonid sister group and the Neoteleostei.</title>
        <authorList>
            <person name="Rondeau E.B."/>
            <person name="Minkley D.R."/>
            <person name="Leong J.S."/>
            <person name="Messmer A.M."/>
            <person name="Jantzen J.R."/>
            <person name="von Schalburg K.R."/>
            <person name="Lemon C."/>
            <person name="Bird N.H."/>
            <person name="Koop B.F."/>
        </authorList>
    </citation>
    <scope>NUCLEOTIDE SEQUENCE</scope>
</reference>
<dbReference type="GO" id="GO:0080025">
    <property type="term" value="F:phosphatidylinositol-3,5-bisphosphate binding"/>
    <property type="evidence" value="ECO:0007669"/>
    <property type="project" value="TreeGrafter"/>
</dbReference>
<keyword evidence="3" id="KW-0597">Phosphoprotein</keyword>
<feature type="compositionally biased region" description="Polar residues" evidence="6">
    <location>
        <begin position="164"/>
        <end position="192"/>
    </location>
</feature>
<dbReference type="Pfam" id="PF00169">
    <property type="entry name" value="PH"/>
    <property type="match status" value="1"/>
</dbReference>
<feature type="compositionally biased region" description="Low complexity" evidence="6">
    <location>
        <begin position="1360"/>
        <end position="1372"/>
    </location>
</feature>
<dbReference type="InterPro" id="IPR040392">
    <property type="entry name" value="PKHA4-7_PH"/>
</dbReference>
<dbReference type="InterPro" id="IPR001202">
    <property type="entry name" value="WW_dom"/>
</dbReference>
<dbReference type="GO" id="GO:0070273">
    <property type="term" value="F:phosphatidylinositol-4-phosphate binding"/>
    <property type="evidence" value="ECO:0007669"/>
    <property type="project" value="TreeGrafter"/>
</dbReference>
<evidence type="ECO:0000259" key="8">
    <source>
        <dbReference type="PROSITE" id="PS50020"/>
    </source>
</evidence>
<sequence length="1728" mass="194304">MAADLNPYWLSSLPSSWSYGVTRDGRIFFINEEAKSTTWLHPVTGEAVITGHRKTPDLPTGWEEGYTFEGARCFINHNERKVTCKHPVSGVPSQDNCIFVVNEHVTSAKLIHPVKDPVTSVKPVSITPVTGAVTDRSDSVSDRLKAPEQAPSQESDGVKKDRPTSTMSEASNYTGGSDYSTYPGSSPATRPSRSSKKVHNFGKRSNSIKRNPNAPAVKSNWLYKQDSTGMKLWKKRWFVLSDMCLFYYRDEKEEGILGSILLPSFHISMLSVDDHISRKYAFKATHPNMRTYYFCTDTVKEMESWMKVMTDAALVHTEPIRRLDKLKLDRGGPQEVNNILNHSRVLTRPEIQNNERNREPPQRQLSLTRSTERGDADRKHKDIDKHATTPRDRERYTLQRDGDRYSLQKDGVSYTLQRDGERYLLHKDGERYALQKDGERYSLQKDAGERHVAQKGGENYVAARDAQTEKYTERFLVQKDGERYALRKEGERHTLQKDGQKHDLQKCVERQMSLTERDRSDRYGTLDDRQKYKTLREGSKYGTLQDGEKYGTLDKYGTFREVDKYGTLREGNRYGFQRDGSSERPLTKINSIKLQPAQAAAIAAAVNASRQGQTSQNVALQQVNGEQEGDPSPGEMIGTLGRGAGKAQVQGQNQAPEPERSLTRTNSMRQLENWVRTQRTREEEDDSRSITSYQTLPRNMPSHRAQVVPRYPEGYRTLPRNMLSRPESVCSVAGSVYDRTLAPASSSDKRRSMRDDTMWQLYEWQQRQAFSRHGPPPGHYGTLPSPKTMGNISEHQGAALSIPTSPSHGSLALYHTFSPPGQQHQDNPSGPARSEVSSPVFRGDQTMTIDRRHRTHLSKYNYPPDRRSVPTGIPVQTITVQSLQGKTSEELTLLLIKLRRQQAELNSIREHTVAQLMTLSMEGPNAKSEVLSHHLQRNLIYLDSQTKDNEPLIFMIHTMIENSAPRPQLYQQMSPEDYRESVYSHPRPEDVDTDTKLSRLCEQDKVVRTQEDKVQQLHREKHTLETALLSASQEIEQSADSPAALQSLIQQRDVLQNGLLSTCRELSRVNNELERSWREYDKLESDVSLARTNLLEQLEALGSPQTEPPSQQHVRIQKELWRIQDVMEALAKNKPKRTSDTGFFGSKLLSNIHKNEPLTLLRSLCPVQERNPVPPRPPLPHSYDSTERPPAVPPLPSPSGARSIAHANDTRKPGQRNGTHSGPDYRLYKSEPELTTVAEEMDDGNGDDGDKDRTQTEKVADKESTATKVPLGVPVYPVGIVPPRSKSASSPPESCTIASYVTLRKTKKPDPRTDRPRSAVDQTGGPGERESGRGRMSVEEQLERIRRHQQASLRDKKRSSSCISPSRSPSFSKENPFFTQVRREEAFSTDSQELEAALQDLEEVRDRVTEQLERDRTAAVELERDRAAELELERDRAAAAAEEELERGRAAIEKLERDMTEVAAAVEQEMARTALVVEGELEKGRTAVDEDRAAVVTEEELEMDRAAELELEKDREAVAAAAEELERARAAADELVRAKTAPSSAEELDVDSASLVELEMEITVVEEICYRAEEVDVIPVRRLLSLEEPQTQTERPGVGTEVSGTHRAAMLDHSADTRYEWRPREPLPTPGSASTQNSLPTALSEGRTPGEKPAELKQGDVQAEAAVKEMENQNDIALSYDLPAGGAKLNNNNMMAVKSLPSPPQPPSSSLSPPPPPQLSDGSHFMCV</sequence>
<dbReference type="Ensembl" id="ENSELUT00000028773.3">
    <property type="protein sequence ID" value="ENSELUP00000018807.2"/>
    <property type="gene ID" value="ENSELUG00000018224.3"/>
</dbReference>
<dbReference type="InParanoid" id="A0A3P8YSA9"/>
<feature type="region of interest" description="Disordered" evidence="6">
    <location>
        <begin position="1682"/>
        <end position="1728"/>
    </location>
</feature>
<feature type="compositionally biased region" description="Basic and acidic residues" evidence="6">
    <location>
        <begin position="1648"/>
        <end position="1658"/>
    </location>
</feature>
<feature type="coiled-coil region" evidence="5">
    <location>
        <begin position="1384"/>
        <end position="1472"/>
    </location>
</feature>
<dbReference type="GO" id="GO:0005829">
    <property type="term" value="C:cytosol"/>
    <property type="evidence" value="ECO:0007669"/>
    <property type="project" value="TreeGrafter"/>
</dbReference>
<evidence type="ECO:0000313" key="9">
    <source>
        <dbReference type="Ensembl" id="ENSELUP00000018807.2"/>
    </source>
</evidence>
<evidence type="ECO:0000256" key="4">
    <source>
        <dbReference type="ARBA" id="ARBA00022737"/>
    </source>
</evidence>
<dbReference type="InterPro" id="IPR057971">
    <property type="entry name" value="PKHA4-7_TBCA"/>
</dbReference>
<dbReference type="InterPro" id="IPR001849">
    <property type="entry name" value="PH_domain"/>
</dbReference>
<feature type="compositionally biased region" description="Basic residues" evidence="6">
    <location>
        <begin position="193"/>
        <end position="202"/>
    </location>
</feature>
<feature type="coiled-coil region" evidence="5">
    <location>
        <begin position="1007"/>
        <end position="1034"/>
    </location>
</feature>
<dbReference type="SUPFAM" id="SSF50729">
    <property type="entry name" value="PH domain-like"/>
    <property type="match status" value="1"/>
</dbReference>
<feature type="compositionally biased region" description="Polar residues" evidence="6">
    <location>
        <begin position="819"/>
        <end position="828"/>
    </location>
</feature>
<evidence type="ECO:0000256" key="2">
    <source>
        <dbReference type="ARBA" id="ARBA00022490"/>
    </source>
</evidence>
<feature type="compositionally biased region" description="Polar residues" evidence="6">
    <location>
        <begin position="1631"/>
        <end position="1641"/>
    </location>
</feature>
<feature type="compositionally biased region" description="Basic and acidic residues" evidence="6">
    <location>
        <begin position="1308"/>
        <end position="1318"/>
    </location>
</feature>
<gene>
    <name evidence="9" type="primary">PLEKHA5</name>
</gene>
<evidence type="ECO:0000256" key="5">
    <source>
        <dbReference type="SAM" id="Coils"/>
    </source>
</evidence>
<keyword evidence="2" id="KW-0963">Cytoplasm</keyword>
<dbReference type="STRING" id="8010.ENSELUP00000018807"/>
<feature type="region of interest" description="Disordered" evidence="6">
    <location>
        <begin position="1169"/>
        <end position="1377"/>
    </location>
</feature>
<dbReference type="Bgee" id="ENSELUG00000018224">
    <property type="expression patterns" value="Expressed in nose and 14 other cell types or tissues"/>
</dbReference>
<dbReference type="GeneTree" id="ENSGT00940000155728"/>
<dbReference type="SUPFAM" id="SSF51045">
    <property type="entry name" value="WW domain"/>
    <property type="match status" value="2"/>
</dbReference>
<feature type="compositionally biased region" description="Basic and acidic residues" evidence="6">
    <location>
        <begin position="135"/>
        <end position="146"/>
    </location>
</feature>
<evidence type="ECO:0000256" key="6">
    <source>
        <dbReference type="SAM" id="MobiDB-lite"/>
    </source>
</evidence>
<keyword evidence="4" id="KW-0677">Repeat</keyword>
<dbReference type="Gene3D" id="2.30.29.30">
    <property type="entry name" value="Pleckstrin-homology domain (PH domain)/Phosphotyrosine-binding domain (PTB)"/>
    <property type="match status" value="1"/>
</dbReference>
<organism evidence="9 10">
    <name type="scientific">Esox lucius</name>
    <name type="common">Northern pike</name>
    <dbReference type="NCBI Taxonomy" id="8010"/>
    <lineage>
        <taxon>Eukaryota</taxon>
        <taxon>Metazoa</taxon>
        <taxon>Chordata</taxon>
        <taxon>Craniata</taxon>
        <taxon>Vertebrata</taxon>
        <taxon>Euteleostomi</taxon>
        <taxon>Actinopterygii</taxon>
        <taxon>Neopterygii</taxon>
        <taxon>Teleostei</taxon>
        <taxon>Protacanthopterygii</taxon>
        <taxon>Esociformes</taxon>
        <taxon>Esocidae</taxon>
        <taxon>Esox</taxon>
    </lineage>
</organism>
<evidence type="ECO:0000313" key="10">
    <source>
        <dbReference type="Proteomes" id="UP000265140"/>
    </source>
</evidence>
<comment type="subcellular location">
    <subcellularLocation>
        <location evidence="1">Cytoplasm</location>
    </subcellularLocation>
</comment>
<reference evidence="9" key="3">
    <citation type="submission" date="2025-08" db="UniProtKB">
        <authorList>
            <consortium name="Ensembl"/>
        </authorList>
    </citation>
    <scope>IDENTIFICATION</scope>
</reference>
<dbReference type="Gene3D" id="2.20.70.10">
    <property type="match status" value="2"/>
</dbReference>
<dbReference type="PROSITE" id="PS50003">
    <property type="entry name" value="PH_DOMAIN"/>
    <property type="match status" value="1"/>
</dbReference>
<reference evidence="9" key="2">
    <citation type="submission" date="2020-02" db="EMBL/GenBank/DDBJ databases">
        <title>Esox lucius (northern pike) genome, fEsoLuc1, primary haplotype.</title>
        <authorList>
            <person name="Myers G."/>
            <person name="Karagic N."/>
            <person name="Meyer A."/>
            <person name="Pippel M."/>
            <person name="Reichard M."/>
            <person name="Winkler S."/>
            <person name="Tracey A."/>
            <person name="Sims Y."/>
            <person name="Howe K."/>
            <person name="Rhie A."/>
            <person name="Formenti G."/>
            <person name="Durbin R."/>
            <person name="Fedrigo O."/>
            <person name="Jarvis E.D."/>
        </authorList>
    </citation>
    <scope>NUCLEOTIDE SEQUENCE [LARGE SCALE GENOMIC DNA]</scope>
</reference>
<feature type="region of interest" description="Disordered" evidence="6">
    <location>
        <begin position="130"/>
        <end position="213"/>
    </location>
</feature>
<dbReference type="CDD" id="cd00201">
    <property type="entry name" value="WW"/>
    <property type="match status" value="1"/>
</dbReference>
<evidence type="ECO:0000256" key="3">
    <source>
        <dbReference type="ARBA" id="ARBA00022553"/>
    </source>
</evidence>
<feature type="compositionally biased region" description="Basic and acidic residues" evidence="6">
    <location>
        <begin position="1248"/>
        <end position="1265"/>
    </location>
</feature>
<dbReference type="PROSITE" id="PS50020">
    <property type="entry name" value="WW_DOMAIN_2"/>
    <property type="match status" value="2"/>
</dbReference>
<feature type="region of interest" description="Disordered" evidence="6">
    <location>
        <begin position="770"/>
        <end position="792"/>
    </location>
</feature>
<feature type="region of interest" description="Disordered" evidence="6">
    <location>
        <begin position="816"/>
        <end position="838"/>
    </location>
</feature>
<feature type="compositionally biased region" description="Polar residues" evidence="6">
    <location>
        <begin position="1286"/>
        <end position="1299"/>
    </location>
</feature>
<feature type="compositionally biased region" description="Low complexity" evidence="6">
    <location>
        <begin position="1269"/>
        <end position="1283"/>
    </location>
</feature>